<dbReference type="SUPFAM" id="SSF55455">
    <property type="entry name" value="SRF-like"/>
    <property type="match status" value="1"/>
</dbReference>
<dbReference type="GO" id="GO:0005634">
    <property type="term" value="C:nucleus"/>
    <property type="evidence" value="ECO:0007669"/>
    <property type="project" value="UniProtKB-SubCell"/>
</dbReference>
<evidence type="ECO:0000256" key="4">
    <source>
        <dbReference type="ARBA" id="ARBA00023163"/>
    </source>
</evidence>
<protein>
    <recommendedName>
        <fullName evidence="6">MADS-box domain-containing protein</fullName>
    </recommendedName>
</protein>
<keyword evidence="4" id="KW-0804">Transcription</keyword>
<gene>
    <name evidence="7" type="ORF">LUZ61_000857</name>
</gene>
<dbReference type="EMBL" id="JAMRDG010000001">
    <property type="protein sequence ID" value="KAJ3697152.1"/>
    <property type="molecule type" value="Genomic_DNA"/>
</dbReference>
<evidence type="ECO:0000256" key="2">
    <source>
        <dbReference type="ARBA" id="ARBA00023015"/>
    </source>
</evidence>
<keyword evidence="8" id="KW-1185">Reference proteome</keyword>
<sequence>MGKSKIKIEKKEFKAERQRSFHVRHLGVLKKAYELSVLCDVDVGLVYYSPTGDLRHFSTKSANVAKMLQGLVGYLENASEEEKTRLRLSQDTINMINITAAQDDAAVQADQDAVRREVIKNKIRDLKLLQETKRYKKKNKISHAISLSVLIFDT</sequence>
<dbReference type="GO" id="GO:0003677">
    <property type="term" value="F:DNA binding"/>
    <property type="evidence" value="ECO:0007669"/>
    <property type="project" value="UniProtKB-KW"/>
</dbReference>
<dbReference type="Gene3D" id="3.40.1810.10">
    <property type="entry name" value="Transcription factor, MADS-box"/>
    <property type="match status" value="1"/>
</dbReference>
<dbReference type="PRINTS" id="PR00404">
    <property type="entry name" value="MADSDOMAIN"/>
</dbReference>
<evidence type="ECO:0000256" key="5">
    <source>
        <dbReference type="ARBA" id="ARBA00023242"/>
    </source>
</evidence>
<comment type="subcellular location">
    <subcellularLocation>
        <location evidence="1">Nucleus</location>
    </subcellularLocation>
</comment>
<dbReference type="InterPro" id="IPR002100">
    <property type="entry name" value="TF_MADSbox"/>
</dbReference>
<dbReference type="Pfam" id="PF00319">
    <property type="entry name" value="SRF-TF"/>
    <property type="match status" value="1"/>
</dbReference>
<feature type="domain" description="MADS-box" evidence="6">
    <location>
        <begin position="1"/>
        <end position="61"/>
    </location>
</feature>
<dbReference type="InterPro" id="IPR036879">
    <property type="entry name" value="TF_MADSbox_sf"/>
</dbReference>
<dbReference type="SMART" id="SM00432">
    <property type="entry name" value="MADS"/>
    <property type="match status" value="1"/>
</dbReference>
<dbReference type="GO" id="GO:0046983">
    <property type="term" value="F:protein dimerization activity"/>
    <property type="evidence" value="ECO:0007669"/>
    <property type="project" value="InterPro"/>
</dbReference>
<dbReference type="Proteomes" id="UP001210211">
    <property type="component" value="Unassembled WGS sequence"/>
</dbReference>
<evidence type="ECO:0000313" key="7">
    <source>
        <dbReference type="EMBL" id="KAJ3697152.1"/>
    </source>
</evidence>
<comment type="caution">
    <text evidence="7">The sequence shown here is derived from an EMBL/GenBank/DDBJ whole genome shotgun (WGS) entry which is preliminary data.</text>
</comment>
<dbReference type="PANTHER" id="PTHR48019">
    <property type="entry name" value="SERUM RESPONSE FACTOR HOMOLOG"/>
    <property type="match status" value="1"/>
</dbReference>
<organism evidence="7 8">
    <name type="scientific">Rhynchospora tenuis</name>
    <dbReference type="NCBI Taxonomy" id="198213"/>
    <lineage>
        <taxon>Eukaryota</taxon>
        <taxon>Viridiplantae</taxon>
        <taxon>Streptophyta</taxon>
        <taxon>Embryophyta</taxon>
        <taxon>Tracheophyta</taxon>
        <taxon>Spermatophyta</taxon>
        <taxon>Magnoliopsida</taxon>
        <taxon>Liliopsida</taxon>
        <taxon>Poales</taxon>
        <taxon>Cyperaceae</taxon>
        <taxon>Cyperoideae</taxon>
        <taxon>Rhynchosporeae</taxon>
        <taxon>Rhynchospora</taxon>
    </lineage>
</organism>
<accession>A0AAD6EQ88</accession>
<keyword evidence="5" id="KW-0539">Nucleus</keyword>
<keyword evidence="3" id="KW-0238">DNA-binding</keyword>
<dbReference type="CDD" id="cd00120">
    <property type="entry name" value="MADS"/>
    <property type="match status" value="1"/>
</dbReference>
<name>A0AAD6EQ88_9POAL</name>
<evidence type="ECO:0000256" key="3">
    <source>
        <dbReference type="ARBA" id="ARBA00023125"/>
    </source>
</evidence>
<proteinExistence type="predicted"/>
<evidence type="ECO:0000313" key="8">
    <source>
        <dbReference type="Proteomes" id="UP001210211"/>
    </source>
</evidence>
<keyword evidence="2" id="KW-0805">Transcription regulation</keyword>
<evidence type="ECO:0000256" key="1">
    <source>
        <dbReference type="ARBA" id="ARBA00004123"/>
    </source>
</evidence>
<dbReference type="AlphaFoldDB" id="A0AAD6EQ88"/>
<dbReference type="PROSITE" id="PS50066">
    <property type="entry name" value="MADS_BOX_2"/>
    <property type="match status" value="1"/>
</dbReference>
<evidence type="ECO:0000259" key="6">
    <source>
        <dbReference type="PROSITE" id="PS50066"/>
    </source>
</evidence>
<dbReference type="InterPro" id="IPR050142">
    <property type="entry name" value="MADS-box/MEF2_TF"/>
</dbReference>
<reference evidence="7 8" key="1">
    <citation type="journal article" date="2022" name="Cell">
        <title>Repeat-based holocentromeres influence genome architecture and karyotype evolution.</title>
        <authorList>
            <person name="Hofstatter P.G."/>
            <person name="Thangavel G."/>
            <person name="Lux T."/>
            <person name="Neumann P."/>
            <person name="Vondrak T."/>
            <person name="Novak P."/>
            <person name="Zhang M."/>
            <person name="Costa L."/>
            <person name="Castellani M."/>
            <person name="Scott A."/>
            <person name="Toegelov H."/>
            <person name="Fuchs J."/>
            <person name="Mata-Sucre Y."/>
            <person name="Dias Y."/>
            <person name="Vanzela A.L.L."/>
            <person name="Huettel B."/>
            <person name="Almeida C.C.S."/>
            <person name="Simkova H."/>
            <person name="Souza G."/>
            <person name="Pedrosa-Harand A."/>
            <person name="Macas J."/>
            <person name="Mayer K.F.X."/>
            <person name="Houben A."/>
            <person name="Marques A."/>
        </authorList>
    </citation>
    <scope>NUCLEOTIDE SEQUENCE [LARGE SCALE GENOMIC DNA]</scope>
    <source>
        <strain evidence="7">RhyTen1mFocal</strain>
    </source>
</reference>